<name>A0A7W7AKF1_9SPHN</name>
<comment type="caution">
    <text evidence="1">The sequence shown here is derived from an EMBL/GenBank/DDBJ whole genome shotgun (WGS) entry which is preliminary data.</text>
</comment>
<evidence type="ECO:0000313" key="2">
    <source>
        <dbReference type="Proteomes" id="UP000574769"/>
    </source>
</evidence>
<accession>A0A7W7AKF1</accession>
<evidence type="ECO:0000313" key="1">
    <source>
        <dbReference type="EMBL" id="MBB4618654.1"/>
    </source>
</evidence>
<reference evidence="1 2" key="1">
    <citation type="submission" date="2020-08" db="EMBL/GenBank/DDBJ databases">
        <title>Genomic Encyclopedia of Type Strains, Phase IV (KMG-IV): sequencing the most valuable type-strain genomes for metagenomic binning, comparative biology and taxonomic classification.</title>
        <authorList>
            <person name="Goeker M."/>
        </authorList>
    </citation>
    <scope>NUCLEOTIDE SEQUENCE [LARGE SCALE GENOMIC DNA]</scope>
    <source>
        <strain evidence="1 2">DSM 15867</strain>
    </source>
</reference>
<dbReference type="RefSeq" id="WP_184115695.1">
    <property type="nucleotide sequence ID" value="NZ_JACHNY010000005.1"/>
</dbReference>
<dbReference type="Proteomes" id="UP000574769">
    <property type="component" value="Unassembled WGS sequence"/>
</dbReference>
<protein>
    <submittedName>
        <fullName evidence="1">Uncharacterized protein</fullName>
    </submittedName>
</protein>
<dbReference type="AlphaFoldDB" id="A0A7W7AKF1"/>
<sequence length="54" mass="6216">MIRAVIRQLQSDQFARVRPSDFHRWPVTAITPTAVIEELIANEQTRRAALKQGE</sequence>
<keyword evidence="2" id="KW-1185">Reference proteome</keyword>
<dbReference type="EMBL" id="JACHNY010000005">
    <property type="protein sequence ID" value="MBB4618654.1"/>
    <property type="molecule type" value="Genomic_DNA"/>
</dbReference>
<organism evidence="1 2">
    <name type="scientific">Sphingomonas abaci</name>
    <dbReference type="NCBI Taxonomy" id="237611"/>
    <lineage>
        <taxon>Bacteria</taxon>
        <taxon>Pseudomonadati</taxon>
        <taxon>Pseudomonadota</taxon>
        <taxon>Alphaproteobacteria</taxon>
        <taxon>Sphingomonadales</taxon>
        <taxon>Sphingomonadaceae</taxon>
        <taxon>Sphingomonas</taxon>
    </lineage>
</organism>
<gene>
    <name evidence="1" type="ORF">GGQ96_002797</name>
</gene>
<proteinExistence type="predicted"/>